<reference evidence="8 9" key="1">
    <citation type="submission" date="2015-02" db="EMBL/GenBank/DDBJ databases">
        <title>Genome Sequencing of Rickettsiales.</title>
        <authorList>
            <person name="Daugherty S.C."/>
            <person name="Su Q."/>
            <person name="Abolude K."/>
            <person name="Beier-Sexton M."/>
            <person name="Carlyon J.A."/>
            <person name="Carter R."/>
            <person name="Day N.P."/>
            <person name="Dumler S.J."/>
            <person name="Dyachenko V."/>
            <person name="Godinez A."/>
            <person name="Kurtti T.J."/>
            <person name="Lichay M."/>
            <person name="Mullins K.E."/>
            <person name="Ott S."/>
            <person name="Pappas-Brown V."/>
            <person name="Paris D.H."/>
            <person name="Patel P."/>
            <person name="Richards A.L."/>
            <person name="Sadzewicz L."/>
            <person name="Sears K."/>
            <person name="Seidman D."/>
            <person name="Sengamalay N."/>
            <person name="Stenos J."/>
            <person name="Tallon L.J."/>
            <person name="Vincent G."/>
            <person name="Fraser C.M."/>
            <person name="Munderloh U."/>
            <person name="Dunning-Hotopp J.C."/>
        </authorList>
    </citation>
    <scope>NUCLEOTIDE SEQUENCE [LARGE SCALE GENOMIC DNA]</scope>
    <source>
        <strain evidence="8 9">RML An4</strain>
    </source>
</reference>
<feature type="domain" description="Formyl transferase N-terminal" evidence="6">
    <location>
        <begin position="2"/>
        <end position="174"/>
    </location>
</feature>
<comment type="similarity">
    <text evidence="1 5">Belongs to the Fmt family.</text>
</comment>
<evidence type="ECO:0000313" key="9">
    <source>
        <dbReference type="Proteomes" id="UP000033661"/>
    </source>
</evidence>
<dbReference type="GO" id="GO:0005829">
    <property type="term" value="C:cytosol"/>
    <property type="evidence" value="ECO:0007669"/>
    <property type="project" value="TreeGrafter"/>
</dbReference>
<dbReference type="Proteomes" id="UP000033661">
    <property type="component" value="Unassembled WGS sequence"/>
</dbReference>
<dbReference type="PANTHER" id="PTHR11138">
    <property type="entry name" value="METHIONYL-TRNA FORMYLTRANSFERASE"/>
    <property type="match status" value="1"/>
</dbReference>
<comment type="catalytic activity">
    <reaction evidence="5">
        <text>L-methionyl-tRNA(fMet) + (6R)-10-formyltetrahydrofolate = N-formyl-L-methionyl-tRNA(fMet) + (6S)-5,6,7,8-tetrahydrofolate + H(+)</text>
        <dbReference type="Rhea" id="RHEA:24380"/>
        <dbReference type="Rhea" id="RHEA-COMP:9952"/>
        <dbReference type="Rhea" id="RHEA-COMP:9953"/>
        <dbReference type="ChEBI" id="CHEBI:15378"/>
        <dbReference type="ChEBI" id="CHEBI:57453"/>
        <dbReference type="ChEBI" id="CHEBI:78530"/>
        <dbReference type="ChEBI" id="CHEBI:78844"/>
        <dbReference type="ChEBI" id="CHEBI:195366"/>
        <dbReference type="EC" id="2.1.2.9"/>
    </reaction>
</comment>
<dbReference type="InterPro" id="IPR041711">
    <property type="entry name" value="Met-tRNA-FMT_N"/>
</dbReference>
<dbReference type="InterPro" id="IPR002376">
    <property type="entry name" value="Formyl_transf_N"/>
</dbReference>
<organism evidence="8 9">
    <name type="scientific">Rickettsia bellii str. RML An4</name>
    <dbReference type="NCBI Taxonomy" id="1359193"/>
    <lineage>
        <taxon>Bacteria</taxon>
        <taxon>Pseudomonadati</taxon>
        <taxon>Pseudomonadota</taxon>
        <taxon>Alphaproteobacteria</taxon>
        <taxon>Rickettsiales</taxon>
        <taxon>Rickettsiaceae</taxon>
        <taxon>Rickettsieae</taxon>
        <taxon>Rickettsia</taxon>
        <taxon>belli group</taxon>
    </lineage>
</organism>
<keyword evidence="4 5" id="KW-0648">Protein biosynthesis</keyword>
<evidence type="ECO:0000259" key="6">
    <source>
        <dbReference type="Pfam" id="PF00551"/>
    </source>
</evidence>
<dbReference type="InterPro" id="IPR005793">
    <property type="entry name" value="Formyl_trans_C"/>
</dbReference>
<gene>
    <name evidence="5 8" type="primary">fmt</name>
    <name evidence="8" type="ORF">RBEAN4_0400</name>
</gene>
<dbReference type="InterPro" id="IPR011034">
    <property type="entry name" value="Formyl_transferase-like_C_sf"/>
</dbReference>
<proteinExistence type="inferred from homology"/>
<dbReference type="AlphaFoldDB" id="A0A0F3QA39"/>
<dbReference type="Pfam" id="PF00551">
    <property type="entry name" value="Formyl_trans_N"/>
    <property type="match status" value="1"/>
</dbReference>
<dbReference type="EMBL" id="LAOI01000001">
    <property type="protein sequence ID" value="KJV89423.1"/>
    <property type="molecule type" value="Genomic_DNA"/>
</dbReference>
<dbReference type="EC" id="2.1.2.9" evidence="2 5"/>
<dbReference type="SUPFAM" id="SSF53328">
    <property type="entry name" value="Formyltransferase"/>
    <property type="match status" value="1"/>
</dbReference>
<dbReference type="HAMAP" id="MF_00182">
    <property type="entry name" value="Formyl_trans"/>
    <property type="match status" value="1"/>
</dbReference>
<protein>
    <recommendedName>
        <fullName evidence="2 5">Methionyl-tRNA formyltransferase</fullName>
        <ecNumber evidence="2 5">2.1.2.9</ecNumber>
    </recommendedName>
</protein>
<name>A0A0F3QA39_RICBE</name>
<dbReference type="InterPro" id="IPR005794">
    <property type="entry name" value="Fmt"/>
</dbReference>
<feature type="domain" description="Formyl transferase C-terminal" evidence="7">
    <location>
        <begin position="196"/>
        <end position="290"/>
    </location>
</feature>
<dbReference type="PATRIC" id="fig|1359193.3.peg.382"/>
<comment type="caution">
    <text evidence="8">The sequence shown here is derived from an EMBL/GenBank/DDBJ whole genome shotgun (WGS) entry which is preliminary data.</text>
</comment>
<feature type="binding site" evidence="5">
    <location>
        <begin position="104"/>
        <end position="107"/>
    </location>
    <ligand>
        <name>(6S)-5,6,7,8-tetrahydrofolate</name>
        <dbReference type="ChEBI" id="CHEBI:57453"/>
    </ligand>
</feature>
<evidence type="ECO:0000256" key="4">
    <source>
        <dbReference type="ARBA" id="ARBA00022917"/>
    </source>
</evidence>
<comment type="function">
    <text evidence="5">Attaches a formyl group to the free amino group of methionyl-tRNA(fMet). The formyl group appears to play a dual role in the initiator identity of N-formylmethionyl-tRNA by promoting its recognition by IF2 and preventing the misappropriation of this tRNA by the elongation apparatus.</text>
</comment>
<keyword evidence="3 5" id="KW-0808">Transferase</keyword>
<dbReference type="InterPro" id="IPR036477">
    <property type="entry name" value="Formyl_transf_N_sf"/>
</dbReference>
<dbReference type="SUPFAM" id="SSF50486">
    <property type="entry name" value="FMT C-terminal domain-like"/>
    <property type="match status" value="1"/>
</dbReference>
<dbReference type="CDD" id="cd08704">
    <property type="entry name" value="Met_tRNA_FMT_C"/>
    <property type="match status" value="1"/>
</dbReference>
<evidence type="ECO:0000256" key="3">
    <source>
        <dbReference type="ARBA" id="ARBA00022679"/>
    </source>
</evidence>
<evidence type="ECO:0000256" key="2">
    <source>
        <dbReference type="ARBA" id="ARBA00012261"/>
    </source>
</evidence>
<evidence type="ECO:0000313" key="8">
    <source>
        <dbReference type="EMBL" id="KJV89423.1"/>
    </source>
</evidence>
<evidence type="ECO:0000256" key="1">
    <source>
        <dbReference type="ARBA" id="ARBA00010699"/>
    </source>
</evidence>
<evidence type="ECO:0000259" key="7">
    <source>
        <dbReference type="Pfam" id="PF02911"/>
    </source>
</evidence>
<dbReference type="GO" id="GO:0004479">
    <property type="term" value="F:methionyl-tRNA formyltransferase activity"/>
    <property type="evidence" value="ECO:0007669"/>
    <property type="project" value="UniProtKB-UniRule"/>
</dbReference>
<accession>A0A0F3QA39</accession>
<dbReference type="InterPro" id="IPR044135">
    <property type="entry name" value="Met-tRNA-FMT_C"/>
</dbReference>
<dbReference type="PANTHER" id="PTHR11138:SF5">
    <property type="entry name" value="METHIONYL-TRNA FORMYLTRANSFERASE, MITOCHONDRIAL"/>
    <property type="match status" value="1"/>
</dbReference>
<dbReference type="Pfam" id="PF02911">
    <property type="entry name" value="Formyl_trans_C"/>
    <property type="match status" value="1"/>
</dbReference>
<keyword evidence="9" id="KW-1185">Reference proteome</keyword>
<dbReference type="Gene3D" id="3.40.50.12230">
    <property type="match status" value="1"/>
</dbReference>
<sequence>MGTPEFAVPALTKLINSNHKVVAAFTQPPKAKGRGLSETKSPIHQLADEAQIPVYTPTTLRNEEAANLINNIDADIIVVIAYGFIIPQNILDAKKYGCLNIHPSDLPRHRGAAPLQRTIIEGDKTSSVCIMQMDAGLDTGDILMKEDFDLPKKITLQELHDKCANLGAELLIKTLANIDKIVPKPQSNEGVTYAHKLTKEEGRVNWQDSAFSINCKVRGMNPWPGVYFKYNDKTIKILEAEYSDEEHNFTPGTIINKNLEIACGKGILMIKKLQQEGKKVLNIEEFLRGFKTPVINKVQ</sequence>
<dbReference type="CDD" id="cd08646">
    <property type="entry name" value="FMT_core_Met-tRNA-FMT_N"/>
    <property type="match status" value="1"/>
</dbReference>
<evidence type="ECO:0000256" key="5">
    <source>
        <dbReference type="HAMAP-Rule" id="MF_00182"/>
    </source>
</evidence>
<dbReference type="NCBIfam" id="TIGR00460">
    <property type="entry name" value="fmt"/>
    <property type="match status" value="1"/>
</dbReference>